<name>A0A846R0L5_9FLAO</name>
<sequence length="115" mass="13061">MTLLYQNKYGAAYMLNNAPNPNCKIQLIIDTIGLFMCKEDLQNLLGIVQRSYEPCYCNDCGGKACNKIWCANPLVDICLKVNEPTLDLLEDLIKGTQFMLNIDETLDEHRLRTGE</sequence>
<evidence type="ECO:0000313" key="1">
    <source>
        <dbReference type="EMBL" id="NJB72700.1"/>
    </source>
</evidence>
<reference evidence="1 2" key="1">
    <citation type="submission" date="2020-03" db="EMBL/GenBank/DDBJ databases">
        <title>Genomic Encyclopedia of Type Strains, Phase IV (KMG-IV): sequencing the most valuable type-strain genomes for metagenomic binning, comparative biology and taxonomic classification.</title>
        <authorList>
            <person name="Goeker M."/>
        </authorList>
    </citation>
    <scope>NUCLEOTIDE SEQUENCE [LARGE SCALE GENOMIC DNA]</scope>
    <source>
        <strain evidence="1 2">DSM 29762</strain>
    </source>
</reference>
<protein>
    <submittedName>
        <fullName evidence="1">Uncharacterized protein</fullName>
    </submittedName>
</protein>
<organism evidence="1 2">
    <name type="scientific">Saonia flava</name>
    <dbReference type="NCBI Taxonomy" id="523696"/>
    <lineage>
        <taxon>Bacteria</taxon>
        <taxon>Pseudomonadati</taxon>
        <taxon>Bacteroidota</taxon>
        <taxon>Flavobacteriia</taxon>
        <taxon>Flavobacteriales</taxon>
        <taxon>Flavobacteriaceae</taxon>
        <taxon>Saonia</taxon>
    </lineage>
</organism>
<keyword evidence="2" id="KW-1185">Reference proteome</keyword>
<dbReference type="AlphaFoldDB" id="A0A846R0L5"/>
<dbReference type="RefSeq" id="WP_167965986.1">
    <property type="nucleotide sequence ID" value="NZ_JAATJJ010000002.1"/>
</dbReference>
<dbReference type="Proteomes" id="UP000590442">
    <property type="component" value="Unassembled WGS sequence"/>
</dbReference>
<evidence type="ECO:0000313" key="2">
    <source>
        <dbReference type="Proteomes" id="UP000590442"/>
    </source>
</evidence>
<gene>
    <name evidence="1" type="ORF">GGR42_003191</name>
</gene>
<comment type="caution">
    <text evidence="1">The sequence shown here is derived from an EMBL/GenBank/DDBJ whole genome shotgun (WGS) entry which is preliminary data.</text>
</comment>
<accession>A0A846R0L5</accession>
<dbReference type="EMBL" id="JAATJJ010000002">
    <property type="protein sequence ID" value="NJB72700.1"/>
    <property type="molecule type" value="Genomic_DNA"/>
</dbReference>
<proteinExistence type="predicted"/>